<dbReference type="NCBIfam" id="TIGR00187">
    <property type="entry name" value="ribE"/>
    <property type="match status" value="1"/>
</dbReference>
<dbReference type="FunFam" id="2.40.30.20:FF:000004">
    <property type="entry name" value="Riboflavin synthase, alpha subunit"/>
    <property type="match status" value="1"/>
</dbReference>
<dbReference type="NCBIfam" id="NF009566">
    <property type="entry name" value="PRK13020.1"/>
    <property type="match status" value="1"/>
</dbReference>
<evidence type="ECO:0000256" key="8">
    <source>
        <dbReference type="ARBA" id="ARBA00022679"/>
    </source>
</evidence>
<comment type="pathway">
    <text evidence="3">Cofactor biosynthesis; riboflavin biosynthesis; riboflavin from 2-hydroxy-3-oxobutyl phosphate and 5-amino-6-(D-ribitylamino)uracil: step 2/2.</text>
</comment>
<evidence type="ECO:0000256" key="7">
    <source>
        <dbReference type="ARBA" id="ARBA00022619"/>
    </source>
</evidence>
<dbReference type="InterPro" id="IPR023366">
    <property type="entry name" value="ATP_synth_asu-like_sf"/>
</dbReference>
<reference evidence="13 14" key="1">
    <citation type="submission" date="2018-08" db="EMBL/GenBank/DDBJ databases">
        <title>Genomic Encyclopedia of Archaeal and Bacterial Type Strains, Phase II (KMG-II): from individual species to whole genera.</title>
        <authorList>
            <person name="Goeker M."/>
        </authorList>
    </citation>
    <scope>NUCLEOTIDE SEQUENCE [LARGE SCALE GENOMIC DNA]</scope>
    <source>
        <strain evidence="13 14">DSM 5002</strain>
    </source>
</reference>
<dbReference type="InterPro" id="IPR026017">
    <property type="entry name" value="Lumazine-bd_dom"/>
</dbReference>
<comment type="caution">
    <text evidence="13">The sequence shown here is derived from an EMBL/GenBank/DDBJ whole genome shotgun (WGS) entry which is preliminary data.</text>
</comment>
<keyword evidence="7" id="KW-0686">Riboflavin biosynthesis</keyword>
<accession>A0A397Q2W8</accession>
<proteinExistence type="predicted"/>
<dbReference type="OrthoDB" id="9788537at2"/>
<dbReference type="NCBIfam" id="NF006767">
    <property type="entry name" value="PRK09289.1"/>
    <property type="match status" value="1"/>
</dbReference>
<dbReference type="PANTHER" id="PTHR21098:SF12">
    <property type="entry name" value="RIBOFLAVIN SYNTHASE"/>
    <property type="match status" value="1"/>
</dbReference>
<comment type="catalytic activity">
    <reaction evidence="1">
        <text>2 6,7-dimethyl-8-(1-D-ribityl)lumazine + H(+) = 5-amino-6-(D-ribitylamino)uracil + riboflavin</text>
        <dbReference type="Rhea" id="RHEA:20772"/>
        <dbReference type="ChEBI" id="CHEBI:15378"/>
        <dbReference type="ChEBI" id="CHEBI:15934"/>
        <dbReference type="ChEBI" id="CHEBI:57986"/>
        <dbReference type="ChEBI" id="CHEBI:58201"/>
        <dbReference type="EC" id="2.5.1.9"/>
    </reaction>
</comment>
<feature type="domain" description="Lumazine-binding" evidence="12">
    <location>
        <begin position="1"/>
        <end position="96"/>
    </location>
</feature>
<keyword evidence="9" id="KW-0677">Repeat</keyword>
<dbReference type="PROSITE" id="PS51177">
    <property type="entry name" value="LUMAZINE_BIND"/>
    <property type="match status" value="2"/>
</dbReference>
<evidence type="ECO:0000256" key="3">
    <source>
        <dbReference type="ARBA" id="ARBA00004887"/>
    </source>
</evidence>
<gene>
    <name evidence="13" type="ORF">BXY53_0946</name>
</gene>
<dbReference type="EMBL" id="QXDF01000001">
    <property type="protein sequence ID" value="RIA55860.1"/>
    <property type="molecule type" value="Genomic_DNA"/>
</dbReference>
<evidence type="ECO:0000256" key="1">
    <source>
        <dbReference type="ARBA" id="ARBA00000968"/>
    </source>
</evidence>
<dbReference type="PIRSF" id="PIRSF000498">
    <property type="entry name" value="Riboflavin_syn_A"/>
    <property type="match status" value="1"/>
</dbReference>
<dbReference type="Proteomes" id="UP000266273">
    <property type="component" value="Unassembled WGS sequence"/>
</dbReference>
<sequence>MFTGIITDVGTVEAHEDGRFRIACAYPADDIAIGASIACDGCCLTVTEVAQRDGGAVFAVDVSAETLSRTTLGDWVPGRRVNLERSLRLSDELGGHLVTGHVDAVAEIVCATRDGESTRFEIEVPREVAPFIAPKGSVALDGTSLTVNEVSGTRFGVNLIPHSLSITTWGEKRAGDRLNLEIDLLARYVARLLEAQKQGLTGASA</sequence>
<dbReference type="Gene3D" id="2.40.30.20">
    <property type="match status" value="2"/>
</dbReference>
<evidence type="ECO:0000256" key="5">
    <source>
        <dbReference type="ARBA" id="ARBA00012827"/>
    </source>
</evidence>
<dbReference type="PANTHER" id="PTHR21098">
    <property type="entry name" value="RIBOFLAVIN SYNTHASE ALPHA CHAIN"/>
    <property type="match status" value="1"/>
</dbReference>
<evidence type="ECO:0000259" key="12">
    <source>
        <dbReference type="PROSITE" id="PS51177"/>
    </source>
</evidence>
<evidence type="ECO:0000256" key="2">
    <source>
        <dbReference type="ARBA" id="ARBA00002803"/>
    </source>
</evidence>
<dbReference type="RefSeq" id="WP_119060710.1">
    <property type="nucleotide sequence ID" value="NZ_QXDF01000001.1"/>
</dbReference>
<comment type="subunit">
    <text evidence="4">Homotrimer.</text>
</comment>
<keyword evidence="14" id="KW-1185">Reference proteome</keyword>
<evidence type="ECO:0000256" key="4">
    <source>
        <dbReference type="ARBA" id="ARBA00011233"/>
    </source>
</evidence>
<evidence type="ECO:0000313" key="14">
    <source>
        <dbReference type="Proteomes" id="UP000266273"/>
    </source>
</evidence>
<feature type="domain" description="Lumazine-binding" evidence="12">
    <location>
        <begin position="97"/>
        <end position="193"/>
    </location>
</feature>
<comment type="function">
    <text evidence="2">Catalyzes the dismutation of two molecules of 6,7-dimethyl-8-ribityllumazine, resulting in the formation of riboflavin and 5-amino-6-(D-ribitylamino)uracil.</text>
</comment>
<organism evidence="13 14">
    <name type="scientific">Dichotomicrobium thermohalophilum</name>
    <dbReference type="NCBI Taxonomy" id="933063"/>
    <lineage>
        <taxon>Bacteria</taxon>
        <taxon>Pseudomonadati</taxon>
        <taxon>Pseudomonadota</taxon>
        <taxon>Alphaproteobacteria</taxon>
        <taxon>Hyphomicrobiales</taxon>
        <taxon>Hyphomicrobiaceae</taxon>
        <taxon>Dichotomicrobium</taxon>
    </lineage>
</organism>
<dbReference type="InterPro" id="IPR001783">
    <property type="entry name" value="Lumazine-bd"/>
</dbReference>
<evidence type="ECO:0000256" key="10">
    <source>
        <dbReference type="NCBIfam" id="TIGR00187"/>
    </source>
</evidence>
<keyword evidence="8" id="KW-0808">Transferase</keyword>
<dbReference type="EC" id="2.5.1.9" evidence="5 10"/>
<dbReference type="AlphaFoldDB" id="A0A397Q2W8"/>
<dbReference type="InterPro" id="IPR017938">
    <property type="entry name" value="Riboflavin_synthase-like_b-brl"/>
</dbReference>
<dbReference type="Pfam" id="PF00677">
    <property type="entry name" value="Lum_binding"/>
    <property type="match status" value="2"/>
</dbReference>
<feature type="repeat" description="Lumazine-binding" evidence="11">
    <location>
        <begin position="97"/>
        <end position="193"/>
    </location>
</feature>
<evidence type="ECO:0000256" key="11">
    <source>
        <dbReference type="PROSITE-ProRule" id="PRU00524"/>
    </source>
</evidence>
<protein>
    <recommendedName>
        <fullName evidence="6 10">Riboflavin synthase</fullName>
        <ecNumber evidence="5 10">2.5.1.9</ecNumber>
    </recommendedName>
</protein>
<dbReference type="CDD" id="cd00402">
    <property type="entry name" value="Riboflavin_synthase_like"/>
    <property type="match status" value="1"/>
</dbReference>
<evidence type="ECO:0000256" key="9">
    <source>
        <dbReference type="ARBA" id="ARBA00022737"/>
    </source>
</evidence>
<dbReference type="GO" id="GO:0004746">
    <property type="term" value="F:riboflavin synthase activity"/>
    <property type="evidence" value="ECO:0007669"/>
    <property type="project" value="UniProtKB-UniRule"/>
</dbReference>
<dbReference type="FunFam" id="2.40.30.20:FF:000003">
    <property type="entry name" value="Riboflavin synthase, alpha subunit"/>
    <property type="match status" value="1"/>
</dbReference>
<dbReference type="SUPFAM" id="SSF63380">
    <property type="entry name" value="Riboflavin synthase domain-like"/>
    <property type="match status" value="2"/>
</dbReference>
<name>A0A397Q2W8_9HYPH</name>
<evidence type="ECO:0000256" key="6">
    <source>
        <dbReference type="ARBA" id="ARBA00013950"/>
    </source>
</evidence>
<evidence type="ECO:0000313" key="13">
    <source>
        <dbReference type="EMBL" id="RIA55860.1"/>
    </source>
</evidence>
<feature type="repeat" description="Lumazine-binding" evidence="11">
    <location>
        <begin position="1"/>
        <end position="96"/>
    </location>
</feature>
<dbReference type="GO" id="GO:0009231">
    <property type="term" value="P:riboflavin biosynthetic process"/>
    <property type="evidence" value="ECO:0007669"/>
    <property type="project" value="UniProtKB-KW"/>
</dbReference>